<dbReference type="Proteomes" id="UP000180043">
    <property type="component" value="Unassembled WGS sequence"/>
</dbReference>
<feature type="transmembrane region" description="Helical" evidence="1">
    <location>
        <begin position="241"/>
        <end position="260"/>
    </location>
</feature>
<protein>
    <recommendedName>
        <fullName evidence="4">ABC transporter permease</fullName>
    </recommendedName>
</protein>
<keyword evidence="1" id="KW-0472">Membrane</keyword>
<dbReference type="RefSeq" id="WP_070947404.1">
    <property type="nucleotide sequence ID" value="NZ_MLIQ01000013.1"/>
</dbReference>
<feature type="transmembrane region" description="Helical" evidence="1">
    <location>
        <begin position="21"/>
        <end position="41"/>
    </location>
</feature>
<comment type="caution">
    <text evidence="2">The sequence shown here is derived from an EMBL/GenBank/DDBJ whole genome shotgun (WGS) entry which is preliminary data.</text>
</comment>
<feature type="transmembrane region" description="Helical" evidence="1">
    <location>
        <begin position="191"/>
        <end position="210"/>
    </location>
</feature>
<evidence type="ECO:0008006" key="4">
    <source>
        <dbReference type="Google" id="ProtNLM"/>
    </source>
</evidence>
<keyword evidence="1" id="KW-0812">Transmembrane</keyword>
<reference evidence="2 3" key="1">
    <citation type="submission" date="2016-10" db="EMBL/GenBank/DDBJ databases">
        <title>Evaluation of Human, Veterinary and Environmental Mycobacterium chelonae Isolates by Core Genome Phylogenomic Analysis, Targeted Gene Comparison, and Anti-microbial Susceptibility Patterns: A Tale of Mistaken Identities.</title>
        <authorList>
            <person name="Fogelson S.B."/>
            <person name="Camus A.C."/>
            <person name="Lorenz W."/>
            <person name="Vasireddy R."/>
            <person name="Vasireddy S."/>
            <person name="Smith T."/>
            <person name="Brown-Elliott B.A."/>
            <person name="Wallace R.J.Jr."/>
            <person name="Hasan N.A."/>
            <person name="Reischl U."/>
            <person name="Sanchez S."/>
        </authorList>
    </citation>
    <scope>NUCLEOTIDE SEQUENCE [LARGE SCALE GENOMIC DNA]</scope>
    <source>
        <strain evidence="2 3">15515</strain>
    </source>
</reference>
<feature type="transmembrane region" description="Helical" evidence="1">
    <location>
        <begin position="155"/>
        <end position="179"/>
    </location>
</feature>
<gene>
    <name evidence="2" type="ORF">BKG82_09540</name>
</gene>
<feature type="transmembrane region" description="Helical" evidence="1">
    <location>
        <begin position="299"/>
        <end position="321"/>
    </location>
</feature>
<evidence type="ECO:0000313" key="2">
    <source>
        <dbReference type="EMBL" id="OHU58448.1"/>
    </source>
</evidence>
<accession>A0A1S1LSR5</accession>
<dbReference type="EMBL" id="MLIQ01000013">
    <property type="protein sequence ID" value="OHU58448.1"/>
    <property type="molecule type" value="Genomic_DNA"/>
</dbReference>
<evidence type="ECO:0000256" key="1">
    <source>
        <dbReference type="SAM" id="Phobius"/>
    </source>
</evidence>
<keyword evidence="1" id="KW-1133">Transmembrane helix</keyword>
<evidence type="ECO:0000313" key="3">
    <source>
        <dbReference type="Proteomes" id="UP000180043"/>
    </source>
</evidence>
<organism evidence="2 3">
    <name type="scientific">Mycobacteroides chelonae</name>
    <name type="common">Mycobacterium chelonae</name>
    <dbReference type="NCBI Taxonomy" id="1774"/>
    <lineage>
        <taxon>Bacteria</taxon>
        <taxon>Bacillati</taxon>
        <taxon>Actinomycetota</taxon>
        <taxon>Actinomycetes</taxon>
        <taxon>Mycobacteriales</taxon>
        <taxon>Mycobacteriaceae</taxon>
        <taxon>Mycobacteroides</taxon>
    </lineage>
</organism>
<dbReference type="AlphaFoldDB" id="A0A1S1LSR5"/>
<name>A0A1S1LSR5_MYCCH</name>
<feature type="transmembrane region" description="Helical" evidence="1">
    <location>
        <begin position="216"/>
        <end position="234"/>
    </location>
</feature>
<proteinExistence type="predicted"/>
<sequence>MTGQHELRPGAHHQVPDWARATSVAALLTCALGVIFIAFAWPSARTAPRDVPIGVTGSAAQVAMLTERLAGASPGAFAVTHYPSQTKLEEATRNRSVYGGFVLMPPAPTVVVATGGSPAVAQALTGIGQQIGKQSGMAVSIKDLAPLPPSDPRGIGLAAAALPMTLGGLLPAVALTLLFPGRTWLKAATATGFSFLAALTICVILDSWLGVITENFWGVTAGLTLGMMAMSLSITGLGALLGYPGIGLGAAVAVLIGNPLSGLTSAPEFLPKGLGLLGQFLPPGANGTLLRSLAYFDGAGSAGVILILCCWVGLGVAMLALDGARQRAMVRGVNGTELRKPELV</sequence>